<dbReference type="RefSeq" id="WP_163824387.1">
    <property type="nucleotide sequence ID" value="NZ_JAAGUX010000002.1"/>
</dbReference>
<gene>
    <name evidence="1" type="ORF">GV794_01835</name>
</gene>
<evidence type="ECO:0000313" key="1">
    <source>
        <dbReference type="EMBL" id="NEW54408.1"/>
    </source>
</evidence>
<keyword evidence="2" id="KW-1185">Reference proteome</keyword>
<sequence>MISRVYPQFHLSALSGQVNLATDQLRVLLLSSGYVPNLDTHRYQSSLTNELATGGGYTAGGKILTGVSLAYDSATDTTWLDAANPVWDPSTITSRFAVLVDTQSGAAATNPLVAFWDFEEDKASDNAPFELNINALGLVRVTANPA</sequence>
<accession>A0ABX0CFH3</accession>
<dbReference type="EMBL" id="JAAGUX010000002">
    <property type="protein sequence ID" value="NEW54408.1"/>
    <property type="molecule type" value="Genomic_DNA"/>
</dbReference>
<organism evidence="1 2">
    <name type="scientific">Nocardia cyriacigeorgica</name>
    <dbReference type="NCBI Taxonomy" id="135487"/>
    <lineage>
        <taxon>Bacteria</taxon>
        <taxon>Bacillati</taxon>
        <taxon>Actinomycetota</taxon>
        <taxon>Actinomycetes</taxon>
        <taxon>Mycobacteriales</taxon>
        <taxon>Nocardiaceae</taxon>
        <taxon>Nocardia</taxon>
    </lineage>
</organism>
<comment type="caution">
    <text evidence="1">The sequence shown here is derived from an EMBL/GenBank/DDBJ whole genome shotgun (WGS) entry which is preliminary data.</text>
</comment>
<proteinExistence type="predicted"/>
<reference evidence="1 2" key="1">
    <citation type="submission" date="2020-01" db="EMBL/GenBank/DDBJ databases">
        <title>Genetics and antimicrobial susceptibilities of Nocardia species isolated from the soil; a comparison with species isolated from humans.</title>
        <authorList>
            <person name="Carrasco G."/>
            <person name="Monzon S."/>
            <person name="Sansegundo M."/>
            <person name="Garcia E."/>
            <person name="Garrido N."/>
            <person name="Medina M.J."/>
            <person name="Villalon P."/>
            <person name="Ramirez-Arocha A.C."/>
            <person name="Jimenez P."/>
            <person name="Cuesta I."/>
            <person name="Valdezate S."/>
        </authorList>
    </citation>
    <scope>NUCLEOTIDE SEQUENCE [LARGE SCALE GENOMIC DNA]</scope>
    <source>
        <strain evidence="1 2">CNM20110649</strain>
    </source>
</reference>
<evidence type="ECO:0000313" key="2">
    <source>
        <dbReference type="Proteomes" id="UP000470876"/>
    </source>
</evidence>
<dbReference type="Proteomes" id="UP000470876">
    <property type="component" value="Unassembled WGS sequence"/>
</dbReference>
<name>A0ABX0CFH3_9NOCA</name>
<protein>
    <submittedName>
        <fullName evidence="1">Uncharacterized protein</fullName>
    </submittedName>
</protein>